<evidence type="ECO:0000259" key="2">
    <source>
        <dbReference type="Pfam" id="PF23672"/>
    </source>
</evidence>
<feature type="domain" description="DUF7153" evidence="2">
    <location>
        <begin position="4"/>
        <end position="195"/>
    </location>
</feature>
<dbReference type="Pfam" id="PF23672">
    <property type="entry name" value="DUF7153"/>
    <property type="match status" value="1"/>
</dbReference>
<evidence type="ECO:0000256" key="1">
    <source>
        <dbReference type="SAM" id="SignalP"/>
    </source>
</evidence>
<protein>
    <recommendedName>
        <fullName evidence="2">DUF7153 domain-containing protein</fullName>
    </recommendedName>
</protein>
<reference evidence="3 4" key="1">
    <citation type="submission" date="2024-03" db="EMBL/GenBank/DDBJ databases">
        <title>The genome assembly and annotation of the cricket Gryllus longicercus Weissman &amp; Gray.</title>
        <authorList>
            <person name="Szrajer S."/>
            <person name="Gray D."/>
            <person name="Ylla G."/>
        </authorList>
    </citation>
    <scope>NUCLEOTIDE SEQUENCE [LARGE SCALE GENOMIC DNA]</scope>
    <source>
        <strain evidence="3">DAG 2021-001</strain>
        <tissue evidence="3">Whole body minus gut</tissue>
    </source>
</reference>
<evidence type="ECO:0000313" key="4">
    <source>
        <dbReference type="Proteomes" id="UP001378592"/>
    </source>
</evidence>
<keyword evidence="4" id="KW-1185">Reference proteome</keyword>
<gene>
    <name evidence="3" type="ORF">R5R35_010214</name>
</gene>
<comment type="caution">
    <text evidence="3">The sequence shown here is derived from an EMBL/GenBank/DDBJ whole genome shotgun (WGS) entry which is preliminary data.</text>
</comment>
<organism evidence="3 4">
    <name type="scientific">Gryllus longicercus</name>
    <dbReference type="NCBI Taxonomy" id="2509291"/>
    <lineage>
        <taxon>Eukaryota</taxon>
        <taxon>Metazoa</taxon>
        <taxon>Ecdysozoa</taxon>
        <taxon>Arthropoda</taxon>
        <taxon>Hexapoda</taxon>
        <taxon>Insecta</taxon>
        <taxon>Pterygota</taxon>
        <taxon>Neoptera</taxon>
        <taxon>Polyneoptera</taxon>
        <taxon>Orthoptera</taxon>
        <taxon>Ensifera</taxon>
        <taxon>Gryllidea</taxon>
        <taxon>Grylloidea</taxon>
        <taxon>Gryllidae</taxon>
        <taxon>Gryllinae</taxon>
        <taxon>Gryllus</taxon>
    </lineage>
</organism>
<keyword evidence="1" id="KW-0732">Signal</keyword>
<name>A0AAN9VZB8_9ORTH</name>
<proteinExistence type="predicted"/>
<sequence length="205" mass="22577">MRRRGTVIRCLQLAVQFPALHWSWGCDVDTKDSFDAWEAKNDVTVLEGRYREVRAIQPLGAPEREAAAWARAAGPDAGCAYLVLGFCARAPPPGAAALAHALLATWRDWSGARHLYLHLPDELRLARVALLQRVDGHAPPRQPPRQPPRPPPPFQFLVVAACRCAGSPLLQARLLDFAQRLRAQRVSAAFVSVYSAQTARSVATF</sequence>
<dbReference type="Proteomes" id="UP001378592">
    <property type="component" value="Unassembled WGS sequence"/>
</dbReference>
<dbReference type="AlphaFoldDB" id="A0AAN9VZB8"/>
<feature type="chain" id="PRO_5043055663" description="DUF7153 domain-containing protein" evidence="1">
    <location>
        <begin position="26"/>
        <end position="205"/>
    </location>
</feature>
<evidence type="ECO:0000313" key="3">
    <source>
        <dbReference type="EMBL" id="KAK7871496.1"/>
    </source>
</evidence>
<feature type="signal peptide" evidence="1">
    <location>
        <begin position="1"/>
        <end position="25"/>
    </location>
</feature>
<accession>A0AAN9VZB8</accession>
<dbReference type="InterPro" id="IPR055577">
    <property type="entry name" value="DUF7153"/>
</dbReference>
<dbReference type="EMBL" id="JAZDUA010000038">
    <property type="protein sequence ID" value="KAK7871496.1"/>
    <property type="molecule type" value="Genomic_DNA"/>
</dbReference>